<dbReference type="Proteomes" id="UP000829194">
    <property type="component" value="Chromosome"/>
</dbReference>
<reference evidence="13 14" key="1">
    <citation type="submission" date="2022-03" db="EMBL/GenBank/DDBJ databases">
        <title>Complete genome sequence of Lysobacter capsici VKM B-2533 and Lysobacter gummosus 10.1.1, promising sources of lytic agents.</title>
        <authorList>
            <person name="Tarlachkov S.V."/>
            <person name="Kudryakova I.V."/>
            <person name="Afoshin A.S."/>
            <person name="Leontyevskaya E.A."/>
            <person name="Leontyevskaya N.V."/>
        </authorList>
    </citation>
    <scope>NUCLEOTIDE SEQUENCE [LARGE SCALE GENOMIC DNA]</scope>
    <source>
        <strain evidence="13 14">10.1.1</strain>
    </source>
</reference>
<accession>A0ABY3XE19</accession>
<evidence type="ECO:0000256" key="4">
    <source>
        <dbReference type="ARBA" id="ARBA00022496"/>
    </source>
</evidence>
<evidence type="ECO:0000256" key="8">
    <source>
        <dbReference type="ARBA" id="ARBA00023136"/>
    </source>
</evidence>
<keyword evidence="9 10" id="KW-0998">Cell outer membrane</keyword>
<organism evidence="13 14">
    <name type="scientific">Lysobacter gummosus</name>
    <dbReference type="NCBI Taxonomy" id="262324"/>
    <lineage>
        <taxon>Bacteria</taxon>
        <taxon>Pseudomonadati</taxon>
        <taxon>Pseudomonadota</taxon>
        <taxon>Gammaproteobacteria</taxon>
        <taxon>Lysobacterales</taxon>
        <taxon>Lysobacteraceae</taxon>
        <taxon>Lysobacter</taxon>
    </lineage>
</organism>
<dbReference type="InterPro" id="IPR000531">
    <property type="entry name" value="Beta-barrel_TonB"/>
</dbReference>
<dbReference type="InterPro" id="IPR011662">
    <property type="entry name" value="Secretin/TonB_short_N"/>
</dbReference>
<evidence type="ECO:0000256" key="11">
    <source>
        <dbReference type="RuleBase" id="RU003357"/>
    </source>
</evidence>
<evidence type="ECO:0000256" key="6">
    <source>
        <dbReference type="ARBA" id="ARBA00023004"/>
    </source>
</evidence>
<keyword evidence="6" id="KW-0408">Iron</keyword>
<evidence type="ECO:0000256" key="9">
    <source>
        <dbReference type="ARBA" id="ARBA00023237"/>
    </source>
</evidence>
<dbReference type="PROSITE" id="PS52016">
    <property type="entry name" value="TONB_DEPENDENT_REC_3"/>
    <property type="match status" value="1"/>
</dbReference>
<evidence type="ECO:0000256" key="3">
    <source>
        <dbReference type="ARBA" id="ARBA00022452"/>
    </source>
</evidence>
<evidence type="ECO:0000256" key="5">
    <source>
        <dbReference type="ARBA" id="ARBA00022692"/>
    </source>
</evidence>
<dbReference type="InterPro" id="IPR039426">
    <property type="entry name" value="TonB-dep_rcpt-like"/>
</dbReference>
<dbReference type="SUPFAM" id="SSF56935">
    <property type="entry name" value="Porins"/>
    <property type="match status" value="1"/>
</dbReference>
<dbReference type="Gene3D" id="3.55.50.30">
    <property type="match status" value="1"/>
</dbReference>
<gene>
    <name evidence="13" type="ORF">MOV92_22445</name>
</gene>
<evidence type="ECO:0000256" key="1">
    <source>
        <dbReference type="ARBA" id="ARBA00004571"/>
    </source>
</evidence>
<keyword evidence="13" id="KW-0675">Receptor</keyword>
<keyword evidence="5 10" id="KW-0812">Transmembrane</keyword>
<dbReference type="Pfam" id="PF07715">
    <property type="entry name" value="Plug"/>
    <property type="match status" value="1"/>
</dbReference>
<dbReference type="PANTHER" id="PTHR47234">
    <property type="match status" value="1"/>
</dbReference>
<dbReference type="PANTHER" id="PTHR47234:SF1">
    <property type="entry name" value="TONB-DEPENDENT RECEPTOR"/>
    <property type="match status" value="1"/>
</dbReference>
<dbReference type="RefSeq" id="WP_187313076.1">
    <property type="nucleotide sequence ID" value="NZ_CP011131.1"/>
</dbReference>
<evidence type="ECO:0000256" key="10">
    <source>
        <dbReference type="PROSITE-ProRule" id="PRU01360"/>
    </source>
</evidence>
<keyword evidence="4" id="KW-0410">Iron transport</keyword>
<dbReference type="EMBL" id="CP093547">
    <property type="protein sequence ID" value="UNP29195.1"/>
    <property type="molecule type" value="Genomic_DNA"/>
</dbReference>
<keyword evidence="14" id="KW-1185">Reference proteome</keyword>
<evidence type="ECO:0000313" key="13">
    <source>
        <dbReference type="EMBL" id="UNP29195.1"/>
    </source>
</evidence>
<dbReference type="PROSITE" id="PS51257">
    <property type="entry name" value="PROKAR_LIPOPROTEIN"/>
    <property type="match status" value="1"/>
</dbReference>
<keyword evidence="8 10" id="KW-0472">Membrane</keyword>
<feature type="domain" description="Secretin/TonB short N-terminal" evidence="12">
    <location>
        <begin position="75"/>
        <end position="126"/>
    </location>
</feature>
<evidence type="ECO:0000313" key="14">
    <source>
        <dbReference type="Proteomes" id="UP000829194"/>
    </source>
</evidence>
<keyword evidence="7 11" id="KW-0798">TonB box</keyword>
<keyword evidence="3 10" id="KW-1134">Transmembrane beta strand</keyword>
<dbReference type="InterPro" id="IPR037066">
    <property type="entry name" value="Plug_dom_sf"/>
</dbReference>
<dbReference type="Pfam" id="PF07660">
    <property type="entry name" value="STN"/>
    <property type="match status" value="1"/>
</dbReference>
<dbReference type="InterPro" id="IPR036942">
    <property type="entry name" value="Beta-barrel_TonB_sf"/>
</dbReference>
<protein>
    <submittedName>
        <fullName evidence="13">TonB-dependent receptor</fullName>
    </submittedName>
</protein>
<comment type="subcellular location">
    <subcellularLocation>
        <location evidence="1 10">Cell outer membrane</location>
        <topology evidence="1 10">Multi-pass membrane protein</topology>
    </subcellularLocation>
</comment>
<evidence type="ECO:0000256" key="2">
    <source>
        <dbReference type="ARBA" id="ARBA00022448"/>
    </source>
</evidence>
<name>A0ABY3XE19_9GAMM</name>
<dbReference type="SMART" id="SM00965">
    <property type="entry name" value="STN"/>
    <property type="match status" value="1"/>
</dbReference>
<evidence type="ECO:0000256" key="7">
    <source>
        <dbReference type="ARBA" id="ARBA00023077"/>
    </source>
</evidence>
<keyword evidence="2 10" id="KW-0813">Transport</keyword>
<dbReference type="Gene3D" id="2.40.170.20">
    <property type="entry name" value="TonB-dependent receptor, beta-barrel domain"/>
    <property type="match status" value="1"/>
</dbReference>
<dbReference type="Pfam" id="PF00593">
    <property type="entry name" value="TonB_dep_Rec_b-barrel"/>
    <property type="match status" value="1"/>
</dbReference>
<dbReference type="Gene3D" id="2.170.130.10">
    <property type="entry name" value="TonB-dependent receptor, plug domain"/>
    <property type="match status" value="1"/>
</dbReference>
<keyword evidence="4" id="KW-0406">Ion transport</keyword>
<comment type="similarity">
    <text evidence="10 11">Belongs to the TonB-dependent receptor family.</text>
</comment>
<proteinExistence type="inferred from homology"/>
<dbReference type="InterPro" id="IPR012910">
    <property type="entry name" value="Plug_dom"/>
</dbReference>
<evidence type="ECO:0000259" key="12">
    <source>
        <dbReference type="SMART" id="SM00965"/>
    </source>
</evidence>
<sequence length="980" mass="107444">MNLIVRHRRHGPRPTMASNRYTHLLSCGLALACFALSLPITAAGRDIGLAAGSSYDIGSGRLDEALSLLVHQSNVQLLYSPSLVRGKRSAGLKGRYPPAQALSRLLDDQGLTAVSVTPNTYLLQPAPVRPQRQLRNGSAADSRAMQATAHAALTELASVTVVGSRIPRNSFDISVPVNVITAEDIEKSGAGTLYELLREQPGMLGHNPVEIAYEGRIGSLQPIVAAASVSLYSLGPRGTLFLVDGRRVASFGFVTPNLGGLFDLNSIPLSFIDHIEILRGAASANYGADAAAGAVNIVLKRDVQGAEAVVRYGVSGRGDAQIRGASVSYGAQTRDDGNLFVSADLLARDALAGDARNWHTQDLTRFGLPDYRVPLGVLSRNFGTTFPLQQCRSAGNDPDSPYCSVDAPRYATLQPEIRVNSVYARWQQPLGDATSLEIAARGSRVEQALQTPPNIDYLFITDPGHPNVDIPDDLPDDYISSPVRYALYDLGLPRNRTTSETFDLAIGLRGSVGRWNLKLDLSRSAQRTNSTVSNLLRSSGGDSRTLSRYRVFGENDPALLELMSSTIHPGGRNTLDSFEANLDGALFRMAGGPVRLTAGVAIRTERLVDSPDPLQLEFLPSQLVVPATSHDISLHSTSTFAELRLPLHRKLQVDLAANHDRDNRFSGSLSTRIGLAWAPHERIRLRASVGRTRRAPSPQEWRNPYEGQLRPELMMPLATPLLTPCVELGQDRCLLGGGAGENPNLRPESSRSASVGITLAPTDAFDLRLERYQIERWDEFGLSNAMYHPFLHPEGLIRDANGVLYRISEHLANIGASKSSGWEASMNYRFRGQTWGTFDFYLGGHYLLRHATSTIYAPQRIDDAGYNNPKLSLLGSVKWRYGDWDTTLAMRHFGRSRSYGPLSDCRIEHSDAGKCANPSMTLFNLRLSYSGFDRWTLSLNVNNLMDRQPINYRAFSGNGYNIAMDDPYGRYYIFSTAYRF</sequence>